<evidence type="ECO:0000256" key="4">
    <source>
        <dbReference type="ARBA" id="ARBA00022825"/>
    </source>
</evidence>
<dbReference type="SUPFAM" id="SSF52317">
    <property type="entry name" value="Class I glutamine amidotransferase-like"/>
    <property type="match status" value="1"/>
</dbReference>
<sequence length="213" mass="23818">MRLFLSSFRLGRQPEQLAHLVKENRRAAVILNACDTHTETDRQLRLQQEMTALTELGLTPVELDLRHYFNRTEELAALLPAFGLIWVRGGNSFVLRRAMRTSGFDTLLPDLLRHDALAYGGYSAGAVVLTPSLRGVELVDAVEACPAGYAPEPVWEGLNLVPYALAPHYRSEHPESAAVEQLVQYYIDHHISFKALRDGEVILIDGEQETVLS</sequence>
<dbReference type="GO" id="GO:0006508">
    <property type="term" value="P:proteolysis"/>
    <property type="evidence" value="ECO:0007669"/>
    <property type="project" value="UniProtKB-KW"/>
</dbReference>
<dbReference type="EMBL" id="AP019376">
    <property type="protein sequence ID" value="BBH85493.1"/>
    <property type="molecule type" value="Genomic_DNA"/>
</dbReference>
<protein>
    <recommendedName>
        <fullName evidence="6">Peptidase E</fullName>
    </recommendedName>
</protein>
<dbReference type="InterPro" id="IPR005320">
    <property type="entry name" value="Peptidase_S51"/>
</dbReference>
<keyword evidence="2" id="KW-0645">Protease</keyword>
<dbReference type="PANTHER" id="PTHR20842:SF0">
    <property type="entry name" value="ALPHA-ASPARTYL DIPEPTIDASE"/>
    <property type="match status" value="1"/>
</dbReference>
<evidence type="ECO:0000256" key="3">
    <source>
        <dbReference type="ARBA" id="ARBA00022801"/>
    </source>
</evidence>
<evidence type="ECO:0000256" key="1">
    <source>
        <dbReference type="ARBA" id="ARBA00006534"/>
    </source>
</evidence>
<dbReference type="GO" id="GO:0008236">
    <property type="term" value="F:serine-type peptidase activity"/>
    <property type="evidence" value="ECO:0007669"/>
    <property type="project" value="UniProtKB-KW"/>
</dbReference>
<dbReference type="AlphaFoldDB" id="A0A455SAM1"/>
<keyword evidence="4" id="KW-0720">Serine protease</keyword>
<evidence type="ECO:0000256" key="2">
    <source>
        <dbReference type="ARBA" id="ARBA00022670"/>
    </source>
</evidence>
<evidence type="ECO:0008006" key="6">
    <source>
        <dbReference type="Google" id="ProtNLM"/>
    </source>
</evidence>
<proteinExistence type="inferred from homology"/>
<organism evidence="5">
    <name type="scientific">Thermosporothrix sp. COM3</name>
    <dbReference type="NCBI Taxonomy" id="2490863"/>
    <lineage>
        <taxon>Bacteria</taxon>
        <taxon>Bacillati</taxon>
        <taxon>Chloroflexota</taxon>
        <taxon>Ktedonobacteria</taxon>
        <taxon>Ktedonobacterales</taxon>
        <taxon>Thermosporotrichaceae</taxon>
        <taxon>Thermosporothrix</taxon>
    </lineage>
</organism>
<dbReference type="PANTHER" id="PTHR20842">
    <property type="entry name" value="PROTEASE S51 ALPHA-ASPARTYL DIPEPTIDASE"/>
    <property type="match status" value="1"/>
</dbReference>
<dbReference type="Gene3D" id="3.40.50.880">
    <property type="match status" value="1"/>
</dbReference>
<gene>
    <name evidence="5" type="ORF">KTC_02440</name>
</gene>
<comment type="similarity">
    <text evidence="1">Belongs to the peptidase S51 family.</text>
</comment>
<reference evidence="5" key="1">
    <citation type="submission" date="2018-12" db="EMBL/GenBank/DDBJ databases">
        <title>Novel natural products biosynthetic potential of the class Ktedonobacteria.</title>
        <authorList>
            <person name="Zheng Y."/>
            <person name="Saitou A."/>
            <person name="Wang C.M."/>
            <person name="Toyoda A."/>
            <person name="Minakuchi Y."/>
            <person name="Sekiguchi Y."/>
            <person name="Ueda K."/>
            <person name="Takano H."/>
            <person name="Sakai Y."/>
            <person name="Yokota A."/>
            <person name="Yabe S."/>
        </authorList>
    </citation>
    <scope>NUCLEOTIDE SEQUENCE</scope>
    <source>
        <strain evidence="5">COM3</strain>
    </source>
</reference>
<keyword evidence="3" id="KW-0378">Hydrolase</keyword>
<dbReference type="Pfam" id="PF03575">
    <property type="entry name" value="Peptidase_S51"/>
    <property type="match status" value="1"/>
</dbReference>
<evidence type="ECO:0000313" key="5">
    <source>
        <dbReference type="EMBL" id="BBH85493.1"/>
    </source>
</evidence>
<dbReference type="InterPro" id="IPR029062">
    <property type="entry name" value="Class_I_gatase-like"/>
</dbReference>
<accession>A0A455SAM1</accession>
<name>A0A455SAM1_9CHLR</name>